<comment type="catalytic activity">
    <reaction evidence="7">
        <text>DNA(n) + a 2'-deoxyribonucleoside 5'-triphosphate = DNA(n+1) + diphosphate</text>
        <dbReference type="Rhea" id="RHEA:22508"/>
        <dbReference type="Rhea" id="RHEA-COMP:17339"/>
        <dbReference type="Rhea" id="RHEA-COMP:17340"/>
        <dbReference type="ChEBI" id="CHEBI:33019"/>
        <dbReference type="ChEBI" id="CHEBI:61560"/>
        <dbReference type="ChEBI" id="CHEBI:173112"/>
        <dbReference type="EC" id="2.7.7.7"/>
    </reaction>
</comment>
<sequence length="323" mass="35710">MTWPVPGPAADMLARSLQTGRLAHAYLFVGPEGSGQAETANHLAMSILCQGEGEKPCGVCFQCRLFQSGNHPDVIVIEPDGNAIKIAQVRELQKAFSRKSMETATKVYIVHQADRMTVEAANALLKFLEEPTTPVVAILLAESKSKLLPTVISRCQLIPFDRLPVGHTQELLQREGLSASRAKFLAHFKQSFGAAKEFASGERFAEVLSLMVQLSEELATRRGNPLFTIQEKVIKPSWTSGEIDDLLEALAWWYRDVLHVRLGLETAVAADGQLDKYRSQAAQYRTDQLVGMIDTILSTKKRLQGNANVQLTLEQMILRLQGV</sequence>
<keyword evidence="4" id="KW-0548">Nucleotidyltransferase</keyword>
<dbReference type="EC" id="2.7.7.7" evidence="1"/>
<dbReference type="RefSeq" id="WP_038092975.1">
    <property type="nucleotide sequence ID" value="NZ_JMIR01000037.1"/>
</dbReference>
<dbReference type="OrthoDB" id="9810148at2"/>
<dbReference type="PANTHER" id="PTHR11669">
    <property type="entry name" value="REPLICATION FACTOR C / DNA POLYMERASE III GAMMA-TAU SUBUNIT"/>
    <property type="match status" value="1"/>
</dbReference>
<name>A0A074LNK9_9BACL</name>
<evidence type="ECO:0000313" key="10">
    <source>
        <dbReference type="Proteomes" id="UP000027931"/>
    </source>
</evidence>
<protein>
    <recommendedName>
        <fullName evidence="2">DNA polymerase III subunit delta'</fullName>
        <ecNumber evidence="1">2.7.7.7</ecNumber>
    </recommendedName>
</protein>
<reference evidence="9 10" key="1">
    <citation type="journal article" date="2013" name="Int. J. Syst. Evol. Microbiol.">
        <title>Tumebacillus flagellatus sp. nov., an alpha-amylase/pullulanase-producing bacterium isolated from cassava wastewater.</title>
        <authorList>
            <person name="Wang Q."/>
            <person name="Xie N."/>
            <person name="Qin Y."/>
            <person name="Shen N."/>
            <person name="Zhu J."/>
            <person name="Mi H."/>
            <person name="Huang R."/>
        </authorList>
    </citation>
    <scope>NUCLEOTIDE SEQUENCE [LARGE SCALE GENOMIC DNA]</scope>
    <source>
        <strain evidence="9 10">GST4</strain>
    </source>
</reference>
<keyword evidence="5" id="KW-0235">DNA replication</keyword>
<dbReference type="AlphaFoldDB" id="A0A074LNK9"/>
<dbReference type="FunFam" id="3.40.50.300:FF:001255">
    <property type="entry name" value="DNA polymerase III subunit delta"/>
    <property type="match status" value="1"/>
</dbReference>
<dbReference type="Gene3D" id="3.40.50.300">
    <property type="entry name" value="P-loop containing nucleotide triphosphate hydrolases"/>
    <property type="match status" value="1"/>
</dbReference>
<accession>A0A074LNK9</accession>
<dbReference type="InterPro" id="IPR004622">
    <property type="entry name" value="DNA_pol_HolB"/>
</dbReference>
<dbReference type="NCBIfam" id="TIGR00678">
    <property type="entry name" value="holB"/>
    <property type="match status" value="1"/>
</dbReference>
<evidence type="ECO:0000256" key="4">
    <source>
        <dbReference type="ARBA" id="ARBA00022695"/>
    </source>
</evidence>
<dbReference type="GO" id="GO:0006261">
    <property type="term" value="P:DNA-templated DNA replication"/>
    <property type="evidence" value="ECO:0007669"/>
    <property type="project" value="TreeGrafter"/>
</dbReference>
<evidence type="ECO:0000256" key="3">
    <source>
        <dbReference type="ARBA" id="ARBA00022679"/>
    </source>
</evidence>
<evidence type="ECO:0000259" key="8">
    <source>
        <dbReference type="Pfam" id="PF09115"/>
    </source>
</evidence>
<evidence type="ECO:0000256" key="2">
    <source>
        <dbReference type="ARBA" id="ARBA00014363"/>
    </source>
</evidence>
<dbReference type="STRING" id="1157490.EL26_20390"/>
<evidence type="ECO:0000313" key="9">
    <source>
        <dbReference type="EMBL" id="KEO81438.1"/>
    </source>
</evidence>
<dbReference type="SUPFAM" id="SSF52540">
    <property type="entry name" value="P-loop containing nucleoside triphosphate hydrolases"/>
    <property type="match status" value="1"/>
</dbReference>
<keyword evidence="3" id="KW-0808">Transferase</keyword>
<dbReference type="PANTHER" id="PTHR11669:SF8">
    <property type="entry name" value="DNA POLYMERASE III SUBUNIT DELTA"/>
    <property type="match status" value="1"/>
</dbReference>
<dbReference type="GO" id="GO:0003887">
    <property type="term" value="F:DNA-directed DNA polymerase activity"/>
    <property type="evidence" value="ECO:0007669"/>
    <property type="project" value="UniProtKB-KW"/>
</dbReference>
<dbReference type="InterPro" id="IPR027417">
    <property type="entry name" value="P-loop_NTPase"/>
</dbReference>
<comment type="caution">
    <text evidence="9">The sequence shown here is derived from an EMBL/GenBank/DDBJ whole genome shotgun (WGS) entry which is preliminary data.</text>
</comment>
<gene>
    <name evidence="9" type="ORF">EL26_20390</name>
</gene>
<evidence type="ECO:0000256" key="5">
    <source>
        <dbReference type="ARBA" id="ARBA00022705"/>
    </source>
</evidence>
<dbReference type="Pfam" id="PF13177">
    <property type="entry name" value="DNA_pol3_delta2"/>
    <property type="match status" value="1"/>
</dbReference>
<evidence type="ECO:0000256" key="6">
    <source>
        <dbReference type="ARBA" id="ARBA00022932"/>
    </source>
</evidence>
<proteinExistence type="predicted"/>
<keyword evidence="6" id="KW-0239">DNA-directed DNA polymerase</keyword>
<dbReference type="EMBL" id="JMIR01000037">
    <property type="protein sequence ID" value="KEO81438.1"/>
    <property type="molecule type" value="Genomic_DNA"/>
</dbReference>
<feature type="domain" description="DNA polymerase III delta subunit C-terminal" evidence="8">
    <location>
        <begin position="236"/>
        <end position="321"/>
    </location>
</feature>
<organism evidence="9 10">
    <name type="scientific">Tumebacillus flagellatus</name>
    <dbReference type="NCBI Taxonomy" id="1157490"/>
    <lineage>
        <taxon>Bacteria</taxon>
        <taxon>Bacillati</taxon>
        <taxon>Bacillota</taxon>
        <taxon>Bacilli</taxon>
        <taxon>Bacillales</taxon>
        <taxon>Alicyclobacillaceae</taxon>
        <taxon>Tumebacillus</taxon>
    </lineage>
</organism>
<dbReference type="Pfam" id="PF09115">
    <property type="entry name" value="DNApol3-delta_C"/>
    <property type="match status" value="1"/>
</dbReference>
<evidence type="ECO:0000256" key="1">
    <source>
        <dbReference type="ARBA" id="ARBA00012417"/>
    </source>
</evidence>
<dbReference type="InterPro" id="IPR050238">
    <property type="entry name" value="DNA_Rep/Repair_Clamp_Loader"/>
</dbReference>
<dbReference type="GO" id="GO:0003677">
    <property type="term" value="F:DNA binding"/>
    <property type="evidence" value="ECO:0007669"/>
    <property type="project" value="InterPro"/>
</dbReference>
<dbReference type="Proteomes" id="UP000027931">
    <property type="component" value="Unassembled WGS sequence"/>
</dbReference>
<dbReference type="GO" id="GO:0008408">
    <property type="term" value="F:3'-5' exonuclease activity"/>
    <property type="evidence" value="ECO:0007669"/>
    <property type="project" value="InterPro"/>
</dbReference>
<dbReference type="eggNOG" id="COG0470">
    <property type="taxonomic scope" value="Bacteria"/>
</dbReference>
<dbReference type="InterPro" id="IPR015199">
    <property type="entry name" value="DNA_pol_III_delta_C"/>
</dbReference>
<keyword evidence="10" id="KW-1185">Reference proteome</keyword>
<evidence type="ECO:0000256" key="7">
    <source>
        <dbReference type="ARBA" id="ARBA00049244"/>
    </source>
</evidence>
<dbReference type="GO" id="GO:0009360">
    <property type="term" value="C:DNA polymerase III complex"/>
    <property type="evidence" value="ECO:0007669"/>
    <property type="project" value="InterPro"/>
</dbReference>